<keyword evidence="4" id="KW-1185">Reference proteome</keyword>
<dbReference type="InterPro" id="IPR002048">
    <property type="entry name" value="EF_hand_dom"/>
</dbReference>
<feature type="chain" id="PRO_5020502592" evidence="1">
    <location>
        <begin position="18"/>
        <end position="169"/>
    </location>
</feature>
<protein>
    <submittedName>
        <fullName evidence="3">EF-hand domain-containing protein</fullName>
    </submittedName>
</protein>
<evidence type="ECO:0000256" key="1">
    <source>
        <dbReference type="SAM" id="SignalP"/>
    </source>
</evidence>
<dbReference type="Pfam" id="PF13202">
    <property type="entry name" value="EF-hand_5"/>
    <property type="match status" value="2"/>
</dbReference>
<dbReference type="InterPro" id="IPR018247">
    <property type="entry name" value="EF_Hand_1_Ca_BS"/>
</dbReference>
<organism evidence="3 4">
    <name type="scientific">Sphingomonas gei</name>
    <dbReference type="NCBI Taxonomy" id="1395960"/>
    <lineage>
        <taxon>Bacteria</taxon>
        <taxon>Pseudomonadati</taxon>
        <taxon>Pseudomonadota</taxon>
        <taxon>Alphaproteobacteria</taxon>
        <taxon>Sphingomonadales</taxon>
        <taxon>Sphingomonadaceae</taxon>
        <taxon>Sphingomonas</taxon>
    </lineage>
</organism>
<dbReference type="AlphaFoldDB" id="A0A4S1XI48"/>
<feature type="signal peptide" evidence="1">
    <location>
        <begin position="1"/>
        <end position="17"/>
    </location>
</feature>
<sequence length="169" mass="18699">MRLFLILAAFGATPALAQQVPIVPIVPGQQAQPAATVMVEPVGMMIAGFDSDGDAKVTRAEFDTGLRHSFDSIDTGKTGALGYIAFSDWSERWLGDRNTLPSPFETDRDGDNKISWDELAARFALLFTRFDTNKDGTLTRSELLTLRPQLFDRDRRGRPMGKPGQQPRN</sequence>
<dbReference type="Gene3D" id="1.10.238.10">
    <property type="entry name" value="EF-hand"/>
    <property type="match status" value="1"/>
</dbReference>
<proteinExistence type="predicted"/>
<dbReference type="InterPro" id="IPR011992">
    <property type="entry name" value="EF-hand-dom_pair"/>
</dbReference>
<dbReference type="PROSITE" id="PS00018">
    <property type="entry name" value="EF_HAND_1"/>
    <property type="match status" value="1"/>
</dbReference>
<keyword evidence="1" id="KW-0732">Signal</keyword>
<dbReference type="GO" id="GO:0005509">
    <property type="term" value="F:calcium ion binding"/>
    <property type="evidence" value="ECO:0007669"/>
    <property type="project" value="InterPro"/>
</dbReference>
<name>A0A4S1XI48_9SPHN</name>
<comment type="caution">
    <text evidence="3">The sequence shown here is derived from an EMBL/GenBank/DDBJ whole genome shotgun (WGS) entry which is preliminary data.</text>
</comment>
<accession>A0A4S1XI48</accession>
<evidence type="ECO:0000259" key="2">
    <source>
        <dbReference type="PROSITE" id="PS50222"/>
    </source>
</evidence>
<dbReference type="RefSeq" id="WP_135962632.1">
    <property type="nucleotide sequence ID" value="NZ_SRXT01000002.1"/>
</dbReference>
<dbReference type="EMBL" id="SRXT01000002">
    <property type="protein sequence ID" value="TGX54736.1"/>
    <property type="molecule type" value="Genomic_DNA"/>
</dbReference>
<reference evidence="3 4" key="1">
    <citation type="submission" date="2019-04" db="EMBL/GenBank/DDBJ databases">
        <title>Sphingomonas psychrotolerans sp. nov., isolated from soil in the Tianshan Mountains, Xinjiang, China.</title>
        <authorList>
            <person name="Luo Y."/>
            <person name="Sheng H."/>
        </authorList>
    </citation>
    <scope>NUCLEOTIDE SEQUENCE [LARGE SCALE GENOMIC DNA]</scope>
    <source>
        <strain evidence="3 4">ZFGT-11</strain>
    </source>
</reference>
<dbReference type="PROSITE" id="PS50222">
    <property type="entry name" value="EF_HAND_2"/>
    <property type="match status" value="1"/>
</dbReference>
<dbReference type="OrthoDB" id="5470953at2"/>
<gene>
    <name evidence="3" type="ORF">E5A73_04580</name>
</gene>
<dbReference type="Proteomes" id="UP000306147">
    <property type="component" value="Unassembled WGS sequence"/>
</dbReference>
<dbReference type="SUPFAM" id="SSF47473">
    <property type="entry name" value="EF-hand"/>
    <property type="match status" value="1"/>
</dbReference>
<feature type="domain" description="EF-hand" evidence="2">
    <location>
        <begin position="118"/>
        <end position="153"/>
    </location>
</feature>
<evidence type="ECO:0000313" key="3">
    <source>
        <dbReference type="EMBL" id="TGX54736.1"/>
    </source>
</evidence>
<evidence type="ECO:0000313" key="4">
    <source>
        <dbReference type="Proteomes" id="UP000306147"/>
    </source>
</evidence>